<dbReference type="PANTHER" id="PTHR36234">
    <property type="entry name" value="LYSYL ENDOPEPTIDASE"/>
    <property type="match status" value="1"/>
</dbReference>
<dbReference type="SUPFAM" id="SSF50494">
    <property type="entry name" value="Trypsin-like serine proteases"/>
    <property type="match status" value="1"/>
</dbReference>
<evidence type="ECO:0000256" key="7">
    <source>
        <dbReference type="RuleBase" id="RU004296"/>
    </source>
</evidence>
<dbReference type="EMBL" id="SBLB01000005">
    <property type="protein sequence ID" value="RYC68576.1"/>
    <property type="molecule type" value="Genomic_DNA"/>
</dbReference>
<dbReference type="Proteomes" id="UP000290407">
    <property type="component" value="Unassembled WGS sequence"/>
</dbReference>
<keyword evidence="9" id="KW-1185">Reference proteome</keyword>
<dbReference type="InterPro" id="IPR008256">
    <property type="entry name" value="Peptidase_S1B"/>
</dbReference>
<comment type="similarity">
    <text evidence="1 7">Belongs to the peptidase S1B family.</text>
</comment>
<dbReference type="GO" id="GO:0006508">
    <property type="term" value="P:proteolysis"/>
    <property type="evidence" value="ECO:0007669"/>
    <property type="project" value="UniProtKB-KW"/>
</dbReference>
<accession>A0A4Q2UHL5</accession>
<name>A0A4Q2UHL5_9BACT</name>
<keyword evidence="4 7" id="KW-0378">Hydrolase</keyword>
<dbReference type="GO" id="GO:0004252">
    <property type="term" value="F:serine-type endopeptidase activity"/>
    <property type="evidence" value="ECO:0007669"/>
    <property type="project" value="InterPro"/>
</dbReference>
<dbReference type="PRINTS" id="PR00839">
    <property type="entry name" value="V8PROTEASE"/>
</dbReference>
<comment type="caution">
    <text evidence="8">The sequence shown here is derived from an EMBL/GenBank/DDBJ whole genome shotgun (WGS) entry which is preliminary data.</text>
</comment>
<dbReference type="InterPro" id="IPR008353">
    <property type="entry name" value="Peptidase_S1B_tx"/>
</dbReference>
<evidence type="ECO:0000313" key="8">
    <source>
        <dbReference type="EMBL" id="RYC68576.1"/>
    </source>
</evidence>
<dbReference type="InterPro" id="IPR009003">
    <property type="entry name" value="Peptidase_S1_PA"/>
</dbReference>
<reference evidence="8 9" key="1">
    <citation type="submission" date="2019-01" db="EMBL/GenBank/DDBJ databases">
        <title>Spirosoma flava sp. nov., a propanil-degrading bacterium isolated from herbicide-contaminated soil.</title>
        <authorList>
            <person name="Zhang L."/>
            <person name="Jiang J.-D."/>
        </authorList>
    </citation>
    <scope>NUCLEOTIDE SEQUENCE [LARGE SCALE GENOMIC DNA]</scope>
    <source>
        <strain evidence="8 9">TY50</strain>
    </source>
</reference>
<evidence type="ECO:0000256" key="4">
    <source>
        <dbReference type="ARBA" id="ARBA00022801"/>
    </source>
</evidence>
<dbReference type="PANTHER" id="PTHR36234:SF5">
    <property type="entry name" value="LYSYL ENDOPEPTIDASE"/>
    <property type="match status" value="1"/>
</dbReference>
<evidence type="ECO:0000256" key="5">
    <source>
        <dbReference type="ARBA" id="ARBA00022825"/>
    </source>
</evidence>
<dbReference type="AlphaFoldDB" id="A0A4Q2UHL5"/>
<feature type="active site" description="Charge relay system" evidence="6">
    <location>
        <position position="169"/>
    </location>
</feature>
<organism evidence="8 9">
    <name type="scientific">Spirosoma sordidisoli</name>
    <dbReference type="NCBI Taxonomy" id="2502893"/>
    <lineage>
        <taxon>Bacteria</taxon>
        <taxon>Pseudomonadati</taxon>
        <taxon>Bacteroidota</taxon>
        <taxon>Cytophagia</taxon>
        <taxon>Cytophagales</taxon>
        <taxon>Cytophagaceae</taxon>
        <taxon>Spirosoma</taxon>
    </lineage>
</organism>
<evidence type="ECO:0000256" key="2">
    <source>
        <dbReference type="ARBA" id="ARBA00022670"/>
    </source>
</evidence>
<keyword evidence="3" id="KW-0732">Signal</keyword>
<evidence type="ECO:0000256" key="1">
    <source>
        <dbReference type="ARBA" id="ARBA00008764"/>
    </source>
</evidence>
<sequence length="340" mass="37017">MNWNETLTILNYRLARLYRQPNAAIAVVERANYNTLQIDISGNPAVMWFNILDYARTTANNWNKIIALLEVVTSPNEMGAEDETLKGILENLKKGQVPVEPPKPVAVAAVPPVEEKRLEKIMGSKSTLLPISFLEQGLVCARAVVRVVTPAGLGTGFLVGDNYVITNNHVIDSIDTARQSVLQFNFQKTLQGLDAPLEEFSLDPDAAFTTSTDRPETAVLDYTIVKVKGNPAAKYGTLTFSPTAAKKEDFVNIIQHPAGGPKQIALYHNVVTGVDEQVVQYLTDTLPGSSGSPVFNSAWQVVALHHAGGELVDPESSQTVVRNQGINGLRVKEAFDQLIA</sequence>
<dbReference type="EC" id="3.4.21.-" evidence="7"/>
<keyword evidence="2 7" id="KW-0645">Protease</keyword>
<evidence type="ECO:0000256" key="3">
    <source>
        <dbReference type="ARBA" id="ARBA00022729"/>
    </source>
</evidence>
<feature type="active site" description="Charge relay system" evidence="6">
    <location>
        <position position="213"/>
    </location>
</feature>
<gene>
    <name evidence="8" type="ORF">EQG79_19715</name>
</gene>
<protein>
    <recommendedName>
        <fullName evidence="7">Serine protease</fullName>
        <ecNumber evidence="7">3.4.21.-</ecNumber>
    </recommendedName>
</protein>
<dbReference type="InterPro" id="IPR043504">
    <property type="entry name" value="Peptidase_S1_PA_chymotrypsin"/>
</dbReference>
<dbReference type="PRINTS" id="PR01774">
    <property type="entry name" value="EXFOLTOXIN"/>
</dbReference>
<dbReference type="Pfam" id="PF13365">
    <property type="entry name" value="Trypsin_2"/>
    <property type="match status" value="1"/>
</dbReference>
<dbReference type="Gene3D" id="2.40.10.10">
    <property type="entry name" value="Trypsin-like serine proteases"/>
    <property type="match status" value="2"/>
</dbReference>
<dbReference type="RefSeq" id="WP_077919434.1">
    <property type="nucleotide sequence ID" value="NZ_SBLB01000005.1"/>
</dbReference>
<keyword evidence="5 7" id="KW-0720">Serine protease</keyword>
<evidence type="ECO:0000313" key="9">
    <source>
        <dbReference type="Proteomes" id="UP000290407"/>
    </source>
</evidence>
<evidence type="ECO:0000256" key="6">
    <source>
        <dbReference type="PIRSR" id="PIRSR608256-1"/>
    </source>
</evidence>
<feature type="active site" description="Charge relay system" evidence="6">
    <location>
        <position position="290"/>
    </location>
</feature>
<proteinExistence type="inferred from homology"/>